<dbReference type="EMBL" id="CP076544">
    <property type="protein sequence ID" value="QWS32580.1"/>
    <property type="molecule type" value="Genomic_DNA"/>
</dbReference>
<name>A0ACD1E152_9MICO</name>
<organism evidence="1 2">
    <name type="scientific">Curtobacterium aetherium</name>
    <dbReference type="NCBI Taxonomy" id="2841594"/>
    <lineage>
        <taxon>Bacteria</taxon>
        <taxon>Bacillati</taxon>
        <taxon>Actinomycetota</taxon>
        <taxon>Actinomycetes</taxon>
        <taxon>Micrococcales</taxon>
        <taxon>Microbacteriaceae</taxon>
        <taxon>Curtobacterium</taxon>
    </lineage>
</organism>
<proteinExistence type="predicted"/>
<evidence type="ECO:0000313" key="2">
    <source>
        <dbReference type="Proteomes" id="UP000681794"/>
    </source>
</evidence>
<gene>
    <name evidence="1" type="ORF">KM842_09780</name>
</gene>
<evidence type="ECO:0000313" key="1">
    <source>
        <dbReference type="EMBL" id="QWS32580.1"/>
    </source>
</evidence>
<protein>
    <submittedName>
        <fullName evidence="1">Uncharacterized protein</fullName>
    </submittedName>
</protein>
<dbReference type="Proteomes" id="UP000681794">
    <property type="component" value="Chromosome"/>
</dbReference>
<sequence>MDDDTHLGDRAAHEQVPEPPDALLRPLGALERMYHRFSELHPMQFVVAAHFRGTVDATGLQDALATLQQHHPSFAARVVESESGPAIATTDEPIPVRTAAPGTAWETEAARELADAFTLRPGAPTVRAVLIDDDGSDRGAMVLLTFVHSLADGLSGALLLGDLARALSHEELGPRTTSESRETALKRVPAVDAVVRLGPPDGPPPLAHEELRALPVFRPFDGRRPAVYAQSLDETTTAELLGAARRHGTTLHGALIAAAGGAATRTRGIDFVRTMSPISLLPFVGTADGPGVFIAVARTGGRTGSRDSFWAEARDHIAALAPARSAGGVGRSVAAIGAAMDAGVTAARAEAFMARGALGLDVVVSNLGVLRFPVGGEVQVDAFWGPLVLTQVDGEQMLGAATTAGRLALVATGYDMSPNFLPAVVTALRAAIDDDDDGRDQPSLT</sequence>
<keyword evidence="2" id="KW-1185">Reference proteome</keyword>
<reference evidence="1" key="1">
    <citation type="submission" date="2021-06" db="EMBL/GenBank/DDBJ databases">
        <authorList>
            <person name="Ellington A.J."/>
            <person name="Bryan N.C."/>
            <person name="Christner B.C."/>
            <person name="Reisch C.R."/>
        </authorList>
    </citation>
    <scope>NUCLEOTIDE SEQUENCE</scope>
    <source>
        <strain evidence="1">L6-1</strain>
    </source>
</reference>
<accession>A0ACD1E152</accession>